<keyword evidence="7" id="KW-1133">Transmembrane helix</keyword>
<dbReference type="GO" id="GO:0004573">
    <property type="term" value="F:Glc3Man9GlcNAc2 oligosaccharide glucosidase activity"/>
    <property type="evidence" value="ECO:0007669"/>
    <property type="project" value="UniProtKB-UniRule"/>
</dbReference>
<name>A0AAD5TE17_9FUNG</name>
<keyword evidence="6" id="KW-0735">Signal-anchor</keyword>
<dbReference type="GO" id="GO:0005789">
    <property type="term" value="C:endoplasmic reticulum membrane"/>
    <property type="evidence" value="ECO:0007669"/>
    <property type="project" value="UniProtKB-SubCell"/>
</dbReference>
<evidence type="ECO:0000256" key="11">
    <source>
        <dbReference type="ARBA" id="ARBA00038888"/>
    </source>
</evidence>
<evidence type="ECO:0000256" key="4">
    <source>
        <dbReference type="ARBA" id="ARBA00022801"/>
    </source>
</evidence>
<evidence type="ECO:0000256" key="9">
    <source>
        <dbReference type="ARBA" id="ARBA00023180"/>
    </source>
</evidence>
<sequence length="809" mass="90271">MSRYILSVGHEGLRNGWATLRVCILALVVFQAACIGTAAASRSPLQVEAQAAANQSLFWGTYRPQVYFGTRTRSANTLLTGLMWFGVKENTGQSLKDIRHTCEQGDDLSGYAWQKHDGRTFGSQEIADNQHRVAIRTDFLKSAGGEHGGDWTVRVSGRPLDSQAPDVSVVFYVALDGEGELDVDLSDSKAPVLRGHTKELGDFAIAIVDDGQNAVPQTGTYPSHYALPDISHTLVTRFRVPREHIWKTKEMLQQHLLETGQQRLKQYTNPYPHPAHVFTVNDDKTIQGANVIMFQKMLTPEFKFDVAFASASVHGSDDISDAVIERTGSSLDERLATASAAFDARFEETFGLTAKGYDAKRIAFAQSLLGNMMGGLGYFHGTSIVDRALEGIEESAIVDYIEDSADEDEDDEGMDDFSHDLQRKASRPAPAPKMEGPSSLFTAVPSRPFFPRGFLWDEGFHQLLVGKWDNDISIDILSHWVALIDDKGWVAREQILGDEARSKVPQEFQTQYPHFANPPTLIMAFMSFIEQMREGGHVLPTGQERVVSASDPAVLRDRHLRDPALARDFLDRVYPKLKLQYEWFRETQWGDASAGGRKSRSGEAYRWRGRKGTHTLTSGLDDYPRATPPHTGELHVDLLSWVAFYAKTLNAIAVELGQDKDADMFGKDVEGLLESLEDLHWDAKSKSYCDLSINEKGKSYHVVHNGYVSLFPVLLGLLPADHPHLGTVLDMIEDPARLWTKFGIASLSKSDPYYGTGENYWRGPVWININYLALSSLSKNYINVAGPHQAQAQRIYKSLRENVVENVFK</sequence>
<keyword evidence="3" id="KW-0812">Transmembrane</keyword>
<evidence type="ECO:0000313" key="16">
    <source>
        <dbReference type="Proteomes" id="UP001212152"/>
    </source>
</evidence>
<reference evidence="15" key="1">
    <citation type="submission" date="2020-05" db="EMBL/GenBank/DDBJ databases">
        <title>Phylogenomic resolution of chytrid fungi.</title>
        <authorList>
            <person name="Stajich J.E."/>
            <person name="Amses K."/>
            <person name="Simmons R."/>
            <person name="Seto K."/>
            <person name="Myers J."/>
            <person name="Bonds A."/>
            <person name="Quandt C.A."/>
            <person name="Barry K."/>
            <person name="Liu P."/>
            <person name="Grigoriev I."/>
            <person name="Longcore J.E."/>
            <person name="James T.Y."/>
        </authorList>
    </citation>
    <scope>NUCLEOTIDE SEQUENCE</scope>
    <source>
        <strain evidence="15">JEL0379</strain>
    </source>
</reference>
<comment type="function">
    <text evidence="12">Cleaves the distal alpha 1,2-linked glucose residue from the Glc(3)Man(9)GlcNAc(2) oligosaccharide precursor.</text>
</comment>
<dbReference type="InterPro" id="IPR031631">
    <property type="entry name" value="Glyco_hydro_63N"/>
</dbReference>
<dbReference type="InterPro" id="IPR004888">
    <property type="entry name" value="Glycoside_hydrolase_63"/>
</dbReference>
<dbReference type="EMBL" id="JADGJQ010000079">
    <property type="protein sequence ID" value="KAJ3172348.1"/>
    <property type="molecule type" value="Genomic_DNA"/>
</dbReference>
<feature type="non-terminal residue" evidence="15">
    <location>
        <position position="809"/>
    </location>
</feature>
<dbReference type="Pfam" id="PF16923">
    <property type="entry name" value="Glyco_hydro_63N"/>
    <property type="match status" value="1"/>
</dbReference>
<dbReference type="SUPFAM" id="SSF48208">
    <property type="entry name" value="Six-hairpin glycosidases"/>
    <property type="match status" value="1"/>
</dbReference>
<keyword evidence="8" id="KW-0472">Membrane</keyword>
<evidence type="ECO:0000256" key="5">
    <source>
        <dbReference type="ARBA" id="ARBA00022824"/>
    </source>
</evidence>
<evidence type="ECO:0000256" key="3">
    <source>
        <dbReference type="ARBA" id="ARBA00022692"/>
    </source>
</evidence>
<dbReference type="InterPro" id="IPR012341">
    <property type="entry name" value="6hp_glycosidase-like_sf"/>
</dbReference>
<accession>A0AAD5TE17</accession>
<gene>
    <name evidence="15" type="primary">CWH41</name>
    <name evidence="15" type="ORF">HDU87_007944</name>
</gene>
<comment type="similarity">
    <text evidence="2 12">Belongs to the glycosyl hydrolase 63 family.</text>
</comment>
<keyword evidence="4 12" id="KW-0378">Hydrolase</keyword>
<comment type="catalytic activity">
    <reaction evidence="12">
        <text>N(4)-(alpha-D-Glc-(1-&gt;2)-alpha-D-Glc-(1-&gt;3)-alpha-D-Glc-(1-&gt;3)-alpha-D-Man-(1-&gt;2)-alpha-D-Man-(1-&gt;2)-alpha-D-Man-(1-&gt;3)-[alpha-D-Man-(1-&gt;2)-alpha-D-Man-(1-&gt;3)-[alpha-D-Man-(1-&gt;2)-alpha-D-Man-(1-&gt;6)]-alpha-D-Man-(1-&gt;6)]-beta-D-Man-(1-&gt;4)-beta-D-GlcNAc-(1-&gt;4)-beta-D-GlcNAc)-L-asparaginyl-[protein] + H2O = N(4)-(alpha-D-Glc-(1-&gt;3)-alpha-D-Glc-(1-&gt;3)-alpha-D-Man-(1-&gt;2)-alpha-D-Man-(1-&gt;2)-alpha-D-Man-(1-&gt;3)-[alpha-D-Man-(1-&gt;2)-alpha-D-Man-(1-&gt;3)-[alpha-D-Man-(1-&gt;2)-alpha-D-Man-(1-&gt;6)]-alpha-D-Man-(1-&gt;6)]-beta-D-Man-(1-&gt;4)-beta-D-GlcNAc-(1-&gt;4)-beta-D-GlcNAc)-L-asparaginyl-[protein] + beta-D-glucose</text>
        <dbReference type="Rhea" id="RHEA:55988"/>
        <dbReference type="Rhea" id="RHEA-COMP:12806"/>
        <dbReference type="Rhea" id="RHEA-COMP:14355"/>
        <dbReference type="ChEBI" id="CHEBI:15377"/>
        <dbReference type="ChEBI" id="CHEBI:15903"/>
        <dbReference type="ChEBI" id="CHEBI:59082"/>
        <dbReference type="ChEBI" id="CHEBI:132537"/>
        <dbReference type="EC" id="3.2.1.106"/>
    </reaction>
</comment>
<proteinExistence type="inferred from homology"/>
<dbReference type="Gene3D" id="1.50.10.10">
    <property type="match status" value="1"/>
</dbReference>
<comment type="caution">
    <text evidence="15">The sequence shown here is derived from an EMBL/GenBank/DDBJ whole genome shotgun (WGS) entry which is preliminary data.</text>
</comment>
<evidence type="ECO:0000256" key="8">
    <source>
        <dbReference type="ARBA" id="ARBA00023136"/>
    </source>
</evidence>
<dbReference type="EC" id="3.2.1.106" evidence="11 12"/>
<dbReference type="GO" id="GO:0006487">
    <property type="term" value="P:protein N-linked glycosylation"/>
    <property type="evidence" value="ECO:0007669"/>
    <property type="project" value="UniProtKB-UniRule"/>
</dbReference>
<evidence type="ECO:0000256" key="10">
    <source>
        <dbReference type="ARBA" id="ARBA00023295"/>
    </source>
</evidence>
<evidence type="ECO:0000313" key="15">
    <source>
        <dbReference type="EMBL" id="KAJ3172348.1"/>
    </source>
</evidence>
<evidence type="ECO:0000256" key="12">
    <source>
        <dbReference type="RuleBase" id="RU368089"/>
    </source>
</evidence>
<dbReference type="InterPro" id="IPR038518">
    <property type="entry name" value="Glyco_hydro_63N_sf"/>
</dbReference>
<protein>
    <recommendedName>
        <fullName evidence="11 12">Mannosyl-oligosaccharide glucosidase</fullName>
        <ecNumber evidence="11 12">3.2.1.106</ecNumber>
    </recommendedName>
</protein>
<dbReference type="PANTHER" id="PTHR10412">
    <property type="entry name" value="MANNOSYL-OLIGOSACCHARIDE GLUCOSIDASE"/>
    <property type="match status" value="1"/>
</dbReference>
<evidence type="ECO:0000256" key="2">
    <source>
        <dbReference type="ARBA" id="ARBA00010833"/>
    </source>
</evidence>
<dbReference type="GO" id="GO:0009311">
    <property type="term" value="P:oligosaccharide metabolic process"/>
    <property type="evidence" value="ECO:0007669"/>
    <property type="project" value="UniProtKB-UniRule"/>
</dbReference>
<keyword evidence="16" id="KW-1185">Reference proteome</keyword>
<dbReference type="PANTHER" id="PTHR10412:SF11">
    <property type="entry name" value="MANNOSYL-OLIGOSACCHARIDE GLUCOSIDASE"/>
    <property type="match status" value="1"/>
</dbReference>
<feature type="domain" description="Glycosyl hydrolase family 63 N-terminal" evidence="14">
    <location>
        <begin position="56"/>
        <end position="276"/>
    </location>
</feature>
<dbReference type="InterPro" id="IPR008928">
    <property type="entry name" value="6-hairpin_glycosidase_sf"/>
</dbReference>
<keyword evidence="5 12" id="KW-0256">Endoplasmic reticulum</keyword>
<dbReference type="AlphaFoldDB" id="A0AAD5TE17"/>
<dbReference type="InterPro" id="IPR031335">
    <property type="entry name" value="Glyco_hydro_63_C"/>
</dbReference>
<dbReference type="Gene3D" id="2.70.98.110">
    <property type="entry name" value="Glycosyl hydrolase family 63, N-terminal domain"/>
    <property type="match status" value="1"/>
</dbReference>
<feature type="domain" description="Glycosyl hydrolase family 63 C-terminal" evidence="13">
    <location>
        <begin position="327"/>
        <end position="809"/>
    </location>
</feature>
<keyword evidence="10 12" id="KW-0326">Glycosidase</keyword>
<evidence type="ECO:0000259" key="13">
    <source>
        <dbReference type="Pfam" id="PF03200"/>
    </source>
</evidence>
<evidence type="ECO:0000256" key="1">
    <source>
        <dbReference type="ARBA" id="ARBA00004648"/>
    </source>
</evidence>
<evidence type="ECO:0000259" key="14">
    <source>
        <dbReference type="Pfam" id="PF16923"/>
    </source>
</evidence>
<comment type="subcellular location">
    <subcellularLocation>
        <location evidence="1 12">Endoplasmic reticulum membrane</location>
        <topology evidence="1 12">Single-pass type II membrane protein</topology>
    </subcellularLocation>
</comment>
<dbReference type="Proteomes" id="UP001212152">
    <property type="component" value="Unassembled WGS sequence"/>
</dbReference>
<evidence type="ECO:0000256" key="7">
    <source>
        <dbReference type="ARBA" id="ARBA00022989"/>
    </source>
</evidence>
<dbReference type="Pfam" id="PF03200">
    <property type="entry name" value="Glyco_hydro_63"/>
    <property type="match status" value="1"/>
</dbReference>
<evidence type="ECO:0000256" key="6">
    <source>
        <dbReference type="ARBA" id="ARBA00022968"/>
    </source>
</evidence>
<organism evidence="15 16">
    <name type="scientific">Geranomyces variabilis</name>
    <dbReference type="NCBI Taxonomy" id="109894"/>
    <lineage>
        <taxon>Eukaryota</taxon>
        <taxon>Fungi</taxon>
        <taxon>Fungi incertae sedis</taxon>
        <taxon>Chytridiomycota</taxon>
        <taxon>Chytridiomycota incertae sedis</taxon>
        <taxon>Chytridiomycetes</taxon>
        <taxon>Spizellomycetales</taxon>
        <taxon>Powellomycetaceae</taxon>
        <taxon>Geranomyces</taxon>
    </lineage>
</organism>
<keyword evidence="9" id="KW-0325">Glycoprotein</keyword>